<evidence type="ECO:0000256" key="11">
    <source>
        <dbReference type="ARBA" id="ARBA00023303"/>
    </source>
</evidence>
<evidence type="ECO:0000256" key="1">
    <source>
        <dbReference type="ARBA" id="ARBA00004141"/>
    </source>
</evidence>
<keyword evidence="8 13" id="KW-1133">Transmembrane helix</keyword>
<feature type="transmembrane region" description="Helical" evidence="13">
    <location>
        <begin position="199"/>
        <end position="218"/>
    </location>
</feature>
<feature type="transmembrane region" description="Helical" evidence="13">
    <location>
        <begin position="34"/>
        <end position="56"/>
    </location>
</feature>
<dbReference type="RefSeq" id="WP_179431358.1">
    <property type="nucleotide sequence ID" value="NZ_BAABLC010000005.1"/>
</dbReference>
<dbReference type="GO" id="GO:0016020">
    <property type="term" value="C:membrane"/>
    <property type="evidence" value="ECO:0007669"/>
    <property type="project" value="UniProtKB-SubCell"/>
</dbReference>
<keyword evidence="4" id="KW-0633">Potassium transport</keyword>
<reference evidence="14 15" key="1">
    <citation type="submission" date="2020-07" db="EMBL/GenBank/DDBJ databases">
        <title>Sequencing the genomes of 1000 actinobacteria strains.</title>
        <authorList>
            <person name="Klenk H.-P."/>
        </authorList>
    </citation>
    <scope>NUCLEOTIDE SEQUENCE [LARGE SCALE GENOMIC DNA]</scope>
    <source>
        <strain evidence="14 15">DSM 22185</strain>
    </source>
</reference>
<dbReference type="AlphaFoldDB" id="A0A7Y9ETI4"/>
<feature type="transmembrane region" description="Helical" evidence="13">
    <location>
        <begin position="139"/>
        <end position="159"/>
    </location>
</feature>
<dbReference type="GO" id="GO:0005267">
    <property type="term" value="F:potassium channel activity"/>
    <property type="evidence" value="ECO:0007669"/>
    <property type="project" value="UniProtKB-KW"/>
</dbReference>
<evidence type="ECO:0000256" key="4">
    <source>
        <dbReference type="ARBA" id="ARBA00022538"/>
    </source>
</evidence>
<dbReference type="EMBL" id="JACCBH010000001">
    <property type="protein sequence ID" value="NYD53643.1"/>
    <property type="molecule type" value="Genomic_DNA"/>
</dbReference>
<dbReference type="Pfam" id="PF06736">
    <property type="entry name" value="TMEM175"/>
    <property type="match status" value="1"/>
</dbReference>
<feature type="transmembrane region" description="Helical" evidence="13">
    <location>
        <begin position="171"/>
        <end position="193"/>
    </location>
</feature>
<evidence type="ECO:0000256" key="2">
    <source>
        <dbReference type="ARBA" id="ARBA00006920"/>
    </source>
</evidence>
<feature type="transmembrane region" description="Helical" evidence="13">
    <location>
        <begin position="76"/>
        <end position="94"/>
    </location>
</feature>
<comment type="subcellular location">
    <subcellularLocation>
        <location evidence="1">Membrane</location>
        <topology evidence="1">Multi-pass membrane protein</topology>
    </subcellularLocation>
</comment>
<keyword evidence="15" id="KW-1185">Reference proteome</keyword>
<gene>
    <name evidence="14" type="ORF">BKA02_000698</name>
</gene>
<accession>A0A7Y9ETI4</accession>
<name>A0A7Y9ETI4_9MICO</name>
<evidence type="ECO:0000256" key="6">
    <source>
        <dbReference type="ARBA" id="ARBA00022826"/>
    </source>
</evidence>
<evidence type="ECO:0000256" key="9">
    <source>
        <dbReference type="ARBA" id="ARBA00023065"/>
    </source>
</evidence>
<comment type="caution">
    <text evidence="14">The sequence shown here is derived from an EMBL/GenBank/DDBJ whole genome shotgun (WGS) entry which is preliminary data.</text>
</comment>
<keyword evidence="5 13" id="KW-0812">Transmembrane</keyword>
<dbReference type="InterPro" id="IPR010617">
    <property type="entry name" value="TMEM175-like"/>
</dbReference>
<evidence type="ECO:0000256" key="10">
    <source>
        <dbReference type="ARBA" id="ARBA00023136"/>
    </source>
</evidence>
<keyword evidence="3" id="KW-0813">Transport</keyword>
<protein>
    <submittedName>
        <fullName evidence="14">Putative membrane protein</fullName>
    </submittedName>
</protein>
<evidence type="ECO:0000313" key="15">
    <source>
        <dbReference type="Proteomes" id="UP000552045"/>
    </source>
</evidence>
<evidence type="ECO:0000256" key="7">
    <source>
        <dbReference type="ARBA" id="ARBA00022958"/>
    </source>
</evidence>
<keyword evidence="11" id="KW-0407">Ion channel</keyword>
<evidence type="ECO:0000256" key="8">
    <source>
        <dbReference type="ARBA" id="ARBA00022989"/>
    </source>
</evidence>
<dbReference type="Proteomes" id="UP000552045">
    <property type="component" value="Unassembled WGS sequence"/>
</dbReference>
<dbReference type="GO" id="GO:0015252">
    <property type="term" value="F:proton channel activity"/>
    <property type="evidence" value="ECO:0007669"/>
    <property type="project" value="InterPro"/>
</dbReference>
<keyword evidence="9" id="KW-0406">Ion transport</keyword>
<keyword evidence="6" id="KW-0631">Potassium channel</keyword>
<evidence type="ECO:0000256" key="5">
    <source>
        <dbReference type="ARBA" id="ARBA00022692"/>
    </source>
</evidence>
<organism evidence="14 15">
    <name type="scientific">Microbacterium pseudoresistens</name>
    <dbReference type="NCBI Taxonomy" id="640634"/>
    <lineage>
        <taxon>Bacteria</taxon>
        <taxon>Bacillati</taxon>
        <taxon>Actinomycetota</taxon>
        <taxon>Actinomycetes</taxon>
        <taxon>Micrococcales</taxon>
        <taxon>Microbacteriaceae</taxon>
        <taxon>Microbacterium</taxon>
    </lineage>
</organism>
<keyword evidence="10 13" id="KW-0472">Membrane</keyword>
<keyword evidence="7" id="KW-0630">Potassium</keyword>
<evidence type="ECO:0000256" key="13">
    <source>
        <dbReference type="SAM" id="Phobius"/>
    </source>
</evidence>
<dbReference type="PANTHER" id="PTHR31462">
    <property type="entry name" value="ENDOSOMAL/LYSOSOMAL POTASSIUM CHANNEL TMEM175"/>
    <property type="match status" value="1"/>
</dbReference>
<comment type="catalytic activity">
    <reaction evidence="12">
        <text>K(+)(in) = K(+)(out)</text>
        <dbReference type="Rhea" id="RHEA:29463"/>
        <dbReference type="ChEBI" id="CHEBI:29103"/>
    </reaction>
</comment>
<sequence>MSRRTDGRAGPDAAKGLVAHDRARHLLPTERVKAFIDAVVAIAMTLLILPLMEGVIELGREGKTVLEYLDDDGDQIVSFLMSFVLIANFWLNHHRTFDRVGRTDPALLWLAVLWMLSIVWLPVPTAMLGAMPTDTVQKVVYIGSLLLTALIMLAIRVYLRRHRDLHDVPDADLRSGVIAESLVCVLFVVAGLVAVLVPAIGYFAMFLVVLVMPLHRLVNARVVRRERETTPPGR</sequence>
<comment type="similarity">
    <text evidence="2">Belongs to the TMEM175 family.</text>
</comment>
<evidence type="ECO:0000256" key="3">
    <source>
        <dbReference type="ARBA" id="ARBA00022448"/>
    </source>
</evidence>
<proteinExistence type="inferred from homology"/>
<feature type="transmembrane region" description="Helical" evidence="13">
    <location>
        <begin position="106"/>
        <end position="127"/>
    </location>
</feature>
<evidence type="ECO:0000313" key="14">
    <source>
        <dbReference type="EMBL" id="NYD53643.1"/>
    </source>
</evidence>
<dbReference type="PANTHER" id="PTHR31462:SF5">
    <property type="entry name" value="ENDOSOMAL_LYSOSOMAL PROTON CHANNEL TMEM175"/>
    <property type="match status" value="1"/>
</dbReference>
<evidence type="ECO:0000256" key="12">
    <source>
        <dbReference type="ARBA" id="ARBA00034430"/>
    </source>
</evidence>